<name>A0A813AEQ7_9DINO</name>
<organism evidence="1 2">
    <name type="scientific">Symbiodinium necroappetens</name>
    <dbReference type="NCBI Taxonomy" id="1628268"/>
    <lineage>
        <taxon>Eukaryota</taxon>
        <taxon>Sar</taxon>
        <taxon>Alveolata</taxon>
        <taxon>Dinophyceae</taxon>
        <taxon>Suessiales</taxon>
        <taxon>Symbiodiniaceae</taxon>
        <taxon>Symbiodinium</taxon>
    </lineage>
</organism>
<evidence type="ECO:0000313" key="1">
    <source>
        <dbReference type="EMBL" id="CAE7865369.1"/>
    </source>
</evidence>
<dbReference type="Proteomes" id="UP000601435">
    <property type="component" value="Unassembled WGS sequence"/>
</dbReference>
<dbReference type="AlphaFoldDB" id="A0A813AEQ7"/>
<protein>
    <submittedName>
        <fullName evidence="1">Uncharacterized protein</fullName>
    </submittedName>
</protein>
<proteinExistence type="predicted"/>
<sequence length="54" mass="6145">MGQDILHELVPDREGLLNCQDVAWHAASADWIQLRSPKSPSATTWLRSRGWRTS</sequence>
<reference evidence="1" key="1">
    <citation type="submission" date="2021-02" db="EMBL/GenBank/DDBJ databases">
        <authorList>
            <person name="Dougan E. K."/>
            <person name="Rhodes N."/>
            <person name="Thang M."/>
            <person name="Chan C."/>
        </authorList>
    </citation>
    <scope>NUCLEOTIDE SEQUENCE</scope>
</reference>
<dbReference type="EMBL" id="CAJNJA010058702">
    <property type="protein sequence ID" value="CAE7865369.1"/>
    <property type="molecule type" value="Genomic_DNA"/>
</dbReference>
<comment type="caution">
    <text evidence="1">The sequence shown here is derived from an EMBL/GenBank/DDBJ whole genome shotgun (WGS) entry which is preliminary data.</text>
</comment>
<evidence type="ECO:0000313" key="2">
    <source>
        <dbReference type="Proteomes" id="UP000601435"/>
    </source>
</evidence>
<gene>
    <name evidence="1" type="ORF">SNEC2469_LOCUS27670</name>
</gene>
<keyword evidence="2" id="KW-1185">Reference proteome</keyword>
<accession>A0A813AEQ7</accession>